<gene>
    <name evidence="1" type="primary">bspHIR</name>
</gene>
<reference evidence="1" key="1">
    <citation type="submission" date="2010-11" db="EMBL/GenBank/DDBJ databases">
        <title>BspHI restriction-modification system genes.</title>
        <authorList>
            <person name="Morgan R.D."/>
        </authorList>
    </citation>
    <scope>NUCLEOTIDE SEQUENCE</scope>
    <source>
        <strain evidence="1">H</strain>
    </source>
</reference>
<evidence type="ECO:0000313" key="1">
    <source>
        <dbReference type="EMBL" id="ADR73005.1"/>
    </source>
</evidence>
<sequence length="381" mass="43752">MSKLSDVFKYISFYRSAGHQIGRKVGDMLEVLTYGALHYDQNLKKRLHIEPNLYGFSDAGHKVEFLITKDVNENLLKGGSVTNLENYIGFIECKKVGVEQTVSTSFKNKFKDYENKQTKKYDLKLDSIFNIGFSSHGMNRHKLSVSFANCDNNLFINVKNEINNEIIFNEQVKDHYRLIVAQCSDNSIDIIGNSRSLREFNLPLNNCRILEISNFNLQENRISLVLNNCLAGPQTPEKAKQASFVALDVRKKRFGSFDKVDDPSFKSILVLTEFAHWERKSRNMISACIDINLVVPDSILIEAFEVFNQYFERNGATVSNLYDLITKDNFEKNKEIQDLIMSILTEYDGKIFQQLKSDGTHIEELVSLNYLNNSLSIISER</sequence>
<name>E5Q8V0_9BACI</name>
<protein>
    <submittedName>
        <fullName evidence="1">BspHI</fullName>
    </submittedName>
</protein>
<dbReference type="EMBL" id="HQ636109">
    <property type="protein sequence ID" value="ADR73005.1"/>
    <property type="molecule type" value="Genomic_DNA"/>
</dbReference>
<dbReference type="AlphaFoldDB" id="E5Q8V0"/>
<organism evidence="1">
    <name type="scientific">Bacillus sp. H(2010)</name>
    <dbReference type="NCBI Taxonomy" id="932687"/>
    <lineage>
        <taxon>Bacteria</taxon>
        <taxon>Bacillati</taxon>
        <taxon>Bacillota</taxon>
        <taxon>Bacilli</taxon>
        <taxon>Bacillales</taxon>
        <taxon>Bacillaceae</taxon>
        <taxon>Bacillus</taxon>
    </lineage>
</organism>
<accession>E5Q8V0</accession>
<proteinExistence type="predicted"/>